<gene>
    <name evidence="4" type="ORF">A2983_03095</name>
</gene>
<dbReference type="SUPFAM" id="SSF51735">
    <property type="entry name" value="NAD(P)-binding Rossmann-fold domains"/>
    <property type="match status" value="1"/>
</dbReference>
<organism evidence="4 5">
    <name type="scientific">Candidatus Magasanikbacteria bacterium RIFCSPLOWO2_01_FULL_40_15</name>
    <dbReference type="NCBI Taxonomy" id="1798686"/>
    <lineage>
        <taxon>Bacteria</taxon>
        <taxon>Candidatus Magasanikiibacteriota</taxon>
    </lineage>
</organism>
<proteinExistence type="inferred from homology"/>
<dbReference type="EMBL" id="MFQH01000009">
    <property type="protein sequence ID" value="OGH78476.1"/>
    <property type="molecule type" value="Genomic_DNA"/>
</dbReference>
<dbReference type="FunFam" id="3.40.50.720:FF:000084">
    <property type="entry name" value="Short-chain dehydrogenase reductase"/>
    <property type="match status" value="1"/>
</dbReference>
<dbReference type="Pfam" id="PF00106">
    <property type="entry name" value="adh_short"/>
    <property type="match status" value="1"/>
</dbReference>
<evidence type="ECO:0000256" key="1">
    <source>
        <dbReference type="ARBA" id="ARBA00006484"/>
    </source>
</evidence>
<evidence type="ECO:0008006" key="6">
    <source>
        <dbReference type="Google" id="ProtNLM"/>
    </source>
</evidence>
<dbReference type="InterPro" id="IPR002347">
    <property type="entry name" value="SDR_fam"/>
</dbReference>
<dbReference type="PROSITE" id="PS00061">
    <property type="entry name" value="ADH_SHORT"/>
    <property type="match status" value="1"/>
</dbReference>
<dbReference type="InterPro" id="IPR036291">
    <property type="entry name" value="NAD(P)-bd_dom_sf"/>
</dbReference>
<dbReference type="PRINTS" id="PR00081">
    <property type="entry name" value="GDHRDH"/>
</dbReference>
<dbReference type="PANTHER" id="PTHR42760">
    <property type="entry name" value="SHORT-CHAIN DEHYDROGENASES/REDUCTASES FAMILY MEMBER"/>
    <property type="match status" value="1"/>
</dbReference>
<dbReference type="Gene3D" id="3.40.50.720">
    <property type="entry name" value="NAD(P)-binding Rossmann-like Domain"/>
    <property type="match status" value="1"/>
</dbReference>
<dbReference type="GO" id="GO:0016616">
    <property type="term" value="F:oxidoreductase activity, acting on the CH-OH group of donors, NAD or NADP as acceptor"/>
    <property type="evidence" value="ECO:0007669"/>
    <property type="project" value="TreeGrafter"/>
</dbReference>
<comment type="caution">
    <text evidence="4">The sequence shown here is derived from an EMBL/GenBank/DDBJ whole genome shotgun (WGS) entry which is preliminary data.</text>
</comment>
<keyword evidence="2" id="KW-0560">Oxidoreductase</keyword>
<dbReference type="Proteomes" id="UP000177040">
    <property type="component" value="Unassembled WGS sequence"/>
</dbReference>
<dbReference type="AlphaFoldDB" id="A0A1F6N3A8"/>
<dbReference type="InterPro" id="IPR020904">
    <property type="entry name" value="Sc_DH/Rdtase_CS"/>
</dbReference>
<comment type="similarity">
    <text evidence="1 3">Belongs to the short-chain dehydrogenases/reductases (SDR) family.</text>
</comment>
<dbReference type="PRINTS" id="PR00080">
    <property type="entry name" value="SDRFAMILY"/>
</dbReference>
<reference evidence="4 5" key="1">
    <citation type="journal article" date="2016" name="Nat. Commun.">
        <title>Thousands of microbial genomes shed light on interconnected biogeochemical processes in an aquifer system.</title>
        <authorList>
            <person name="Anantharaman K."/>
            <person name="Brown C.T."/>
            <person name="Hug L.A."/>
            <person name="Sharon I."/>
            <person name="Castelle C.J."/>
            <person name="Probst A.J."/>
            <person name="Thomas B.C."/>
            <person name="Singh A."/>
            <person name="Wilkins M.J."/>
            <person name="Karaoz U."/>
            <person name="Brodie E.L."/>
            <person name="Williams K.H."/>
            <person name="Hubbard S.S."/>
            <person name="Banfield J.F."/>
        </authorList>
    </citation>
    <scope>NUCLEOTIDE SEQUENCE [LARGE SCALE GENOMIC DNA]</scope>
</reference>
<evidence type="ECO:0000256" key="3">
    <source>
        <dbReference type="RuleBase" id="RU000363"/>
    </source>
</evidence>
<dbReference type="CDD" id="cd05233">
    <property type="entry name" value="SDR_c"/>
    <property type="match status" value="1"/>
</dbReference>
<dbReference type="PANTHER" id="PTHR42760:SF133">
    <property type="entry name" value="3-OXOACYL-[ACYL-CARRIER-PROTEIN] REDUCTASE"/>
    <property type="match status" value="1"/>
</dbReference>
<evidence type="ECO:0000313" key="5">
    <source>
        <dbReference type="Proteomes" id="UP000177040"/>
    </source>
</evidence>
<evidence type="ECO:0000256" key="2">
    <source>
        <dbReference type="ARBA" id="ARBA00023002"/>
    </source>
</evidence>
<dbReference type="GO" id="GO:0006633">
    <property type="term" value="P:fatty acid biosynthetic process"/>
    <property type="evidence" value="ECO:0007669"/>
    <property type="project" value="TreeGrafter"/>
</dbReference>
<evidence type="ECO:0000313" key="4">
    <source>
        <dbReference type="EMBL" id="OGH78476.1"/>
    </source>
</evidence>
<sequence length="281" mass="30934">MILSNKHAIITGGSKGIGRAIAKAFVQRGATILIVARSLSELQATQAELGSDSVSIYQADISQPLEVDNLFVEIKKKWGDKLDILINAAAIYGSKGFLEDTNVEDWLQTIMINTYGTMLMTRGALPLMKSQIKGRIINFSGGGEGSFPRFSAYATSKGAIIRFTESIAEEVKPWDITVNAIAPGPVNTSLLQEVLDAGPEIVGTDFYERSKMQQKEGGVSPEKAGELCLWLASKQSDGLTGKVLSAVWDKYEDIPQHLEEIMNSDVYNWRRIKPKDRGYEW</sequence>
<accession>A0A1F6N3A8</accession>
<name>A0A1F6N3A8_9BACT</name>
<protein>
    <recommendedName>
        <fullName evidence="6">Dehydrogenase</fullName>
    </recommendedName>
</protein>
<dbReference type="GO" id="GO:0048038">
    <property type="term" value="F:quinone binding"/>
    <property type="evidence" value="ECO:0007669"/>
    <property type="project" value="TreeGrafter"/>
</dbReference>